<dbReference type="SUPFAM" id="SSF56925">
    <property type="entry name" value="OMPA-like"/>
    <property type="match status" value="1"/>
</dbReference>
<feature type="signal peptide" evidence="1">
    <location>
        <begin position="1"/>
        <end position="19"/>
    </location>
</feature>
<dbReference type="InterPro" id="IPR011250">
    <property type="entry name" value="OMP/PagP_B-barrel"/>
</dbReference>
<organism evidence="2 3">
    <name type="scientific">Flammeovirga agarivorans</name>
    <dbReference type="NCBI Taxonomy" id="2726742"/>
    <lineage>
        <taxon>Bacteria</taxon>
        <taxon>Pseudomonadati</taxon>
        <taxon>Bacteroidota</taxon>
        <taxon>Cytophagia</taxon>
        <taxon>Cytophagales</taxon>
        <taxon>Flammeovirgaceae</taxon>
        <taxon>Flammeovirga</taxon>
    </lineage>
</organism>
<feature type="chain" id="PRO_5031015043" description="Outer membrane protein beta-barrel domain-containing protein" evidence="1">
    <location>
        <begin position="20"/>
        <end position="179"/>
    </location>
</feature>
<proteinExistence type="predicted"/>
<dbReference type="RefSeq" id="WP_168880647.1">
    <property type="nucleotide sequence ID" value="NZ_JABAIL010000001.1"/>
</dbReference>
<keyword evidence="3" id="KW-1185">Reference proteome</keyword>
<sequence length="179" mass="20068">MKKYLLLLPFLFFFHLSNAQFHFGIGGGGSWGVGDLSPFSSTGFNAYIELSHEFNDKMEAGLMANINGFVAIPLDASLSQAWYQVPIMVNGRYLLISRDKEKLFHPYVQAGLGAVKSYYLKGSGPNLDPELVDDFWKFGFRGGFGAKVYMFNLQINYLYGGKFDEYVLGGMELTVGLYF</sequence>
<accession>A0A7X8SGS5</accession>
<evidence type="ECO:0000313" key="3">
    <source>
        <dbReference type="Proteomes" id="UP000585050"/>
    </source>
</evidence>
<keyword evidence="1" id="KW-0732">Signal</keyword>
<comment type="caution">
    <text evidence="2">The sequence shown here is derived from an EMBL/GenBank/DDBJ whole genome shotgun (WGS) entry which is preliminary data.</text>
</comment>
<reference evidence="2 3" key="1">
    <citation type="submission" date="2020-04" db="EMBL/GenBank/DDBJ databases">
        <title>Flammeovirga sp. SR4, a novel species isolated from seawater.</title>
        <authorList>
            <person name="Wang X."/>
        </authorList>
    </citation>
    <scope>NUCLEOTIDE SEQUENCE [LARGE SCALE GENOMIC DNA]</scope>
    <source>
        <strain evidence="2 3">SR4</strain>
    </source>
</reference>
<protein>
    <recommendedName>
        <fullName evidence="4">Outer membrane protein beta-barrel domain-containing protein</fullName>
    </recommendedName>
</protein>
<dbReference type="Gene3D" id="2.40.160.20">
    <property type="match status" value="1"/>
</dbReference>
<evidence type="ECO:0000256" key="1">
    <source>
        <dbReference type="SAM" id="SignalP"/>
    </source>
</evidence>
<name>A0A7X8SGS5_9BACT</name>
<evidence type="ECO:0008006" key="4">
    <source>
        <dbReference type="Google" id="ProtNLM"/>
    </source>
</evidence>
<gene>
    <name evidence="2" type="ORF">HGP29_02045</name>
</gene>
<dbReference type="Proteomes" id="UP000585050">
    <property type="component" value="Unassembled WGS sequence"/>
</dbReference>
<evidence type="ECO:0000313" key="2">
    <source>
        <dbReference type="EMBL" id="NLR89964.1"/>
    </source>
</evidence>
<dbReference type="EMBL" id="JABAIL010000001">
    <property type="protein sequence ID" value="NLR89964.1"/>
    <property type="molecule type" value="Genomic_DNA"/>
</dbReference>
<dbReference type="AlphaFoldDB" id="A0A7X8SGS5"/>